<organism evidence="7 8">
    <name type="scientific">Teladorsagia circumcincta</name>
    <name type="common">Brown stomach worm</name>
    <name type="synonym">Ostertagia circumcincta</name>
    <dbReference type="NCBI Taxonomy" id="45464"/>
    <lineage>
        <taxon>Eukaryota</taxon>
        <taxon>Metazoa</taxon>
        <taxon>Ecdysozoa</taxon>
        <taxon>Nematoda</taxon>
        <taxon>Chromadorea</taxon>
        <taxon>Rhabditida</taxon>
        <taxon>Rhabditina</taxon>
        <taxon>Rhabditomorpha</taxon>
        <taxon>Strongyloidea</taxon>
        <taxon>Trichostrongylidae</taxon>
        <taxon>Teladorsagia</taxon>
    </lineage>
</organism>
<dbReference type="GO" id="GO:0016020">
    <property type="term" value="C:membrane"/>
    <property type="evidence" value="ECO:0007669"/>
    <property type="project" value="UniProtKB-SubCell"/>
</dbReference>
<reference evidence="7 8" key="1">
    <citation type="submission" date="2015-09" db="EMBL/GenBank/DDBJ databases">
        <title>Draft genome of the parasitic nematode Teladorsagia circumcincta isolate WARC Sus (inbred).</title>
        <authorList>
            <person name="Mitreva M."/>
        </authorList>
    </citation>
    <scope>NUCLEOTIDE SEQUENCE [LARGE SCALE GENOMIC DNA]</scope>
    <source>
        <strain evidence="7 8">S</strain>
    </source>
</reference>
<keyword evidence="5 6" id="KW-0472">Membrane</keyword>
<feature type="transmembrane region" description="Helical" evidence="6">
    <location>
        <begin position="65"/>
        <end position="83"/>
    </location>
</feature>
<feature type="transmembrane region" description="Helical" evidence="6">
    <location>
        <begin position="6"/>
        <end position="29"/>
    </location>
</feature>
<evidence type="ECO:0000256" key="6">
    <source>
        <dbReference type="RuleBase" id="RU362006"/>
    </source>
</evidence>
<keyword evidence="8" id="KW-1185">Reference proteome</keyword>
<dbReference type="AlphaFoldDB" id="A0A2G9UCE3"/>
<comment type="subcellular location">
    <subcellularLocation>
        <location evidence="1 6">Membrane</location>
        <topology evidence="1 6">Multi-pass membrane protein</topology>
    </subcellularLocation>
</comment>
<accession>A0A2G9UCE3</accession>
<evidence type="ECO:0000256" key="5">
    <source>
        <dbReference type="ARBA" id="ARBA00023136"/>
    </source>
</evidence>
<dbReference type="PANTHER" id="PTHR12300">
    <property type="entry name" value="HVA22-LIKE PROTEINS"/>
    <property type="match status" value="1"/>
</dbReference>
<evidence type="ECO:0000256" key="4">
    <source>
        <dbReference type="ARBA" id="ARBA00022989"/>
    </source>
</evidence>
<evidence type="ECO:0000313" key="7">
    <source>
        <dbReference type="EMBL" id="PIO67918.1"/>
    </source>
</evidence>
<sequence length="136" mass="15607">MQGLYLIFGHFAQLVCNFMGFIYPAYVSIKAIETATKDDDTQWLTYWVVFAVLSVAEFFSHQIVAVFPVYWLFKSLFLLWLYLPSTMGATKIYHKAIKPVFVKHHATVDQRLGNIADKARDAMKNAANDVINTHLE</sequence>
<keyword evidence="4 6" id="KW-1133">Transmembrane helix</keyword>
<evidence type="ECO:0000256" key="1">
    <source>
        <dbReference type="ARBA" id="ARBA00004141"/>
    </source>
</evidence>
<dbReference type="Proteomes" id="UP000230423">
    <property type="component" value="Unassembled WGS sequence"/>
</dbReference>
<dbReference type="OrthoDB" id="10009287at2759"/>
<name>A0A2G9UCE3_TELCI</name>
<evidence type="ECO:0000313" key="8">
    <source>
        <dbReference type="Proteomes" id="UP000230423"/>
    </source>
</evidence>
<proteinExistence type="inferred from homology"/>
<evidence type="ECO:0000256" key="3">
    <source>
        <dbReference type="ARBA" id="ARBA00022692"/>
    </source>
</evidence>
<evidence type="ECO:0000256" key="2">
    <source>
        <dbReference type="ARBA" id="ARBA00008573"/>
    </source>
</evidence>
<dbReference type="EMBL" id="KZ347346">
    <property type="protein sequence ID" value="PIO67918.1"/>
    <property type="molecule type" value="Genomic_DNA"/>
</dbReference>
<keyword evidence="3 6" id="KW-0812">Transmembrane</keyword>
<dbReference type="PANTHER" id="PTHR12300:SF161">
    <property type="entry name" value="RECEPTOR EXPRESSION-ENHANCING PROTEIN"/>
    <property type="match status" value="1"/>
</dbReference>
<dbReference type="InterPro" id="IPR004345">
    <property type="entry name" value="TB2_DP1_HVA22"/>
</dbReference>
<dbReference type="Pfam" id="PF03134">
    <property type="entry name" value="TB2_DP1_HVA22"/>
    <property type="match status" value="1"/>
</dbReference>
<comment type="similarity">
    <text evidence="2 6">Belongs to the DP1 family.</text>
</comment>
<protein>
    <recommendedName>
        <fullName evidence="6">Receptor expression-enhancing protein</fullName>
    </recommendedName>
</protein>
<gene>
    <name evidence="7" type="ORF">TELCIR_10315</name>
</gene>